<organism evidence="2 3">
    <name type="scientific">Arabis nemorensis</name>
    <dbReference type="NCBI Taxonomy" id="586526"/>
    <lineage>
        <taxon>Eukaryota</taxon>
        <taxon>Viridiplantae</taxon>
        <taxon>Streptophyta</taxon>
        <taxon>Embryophyta</taxon>
        <taxon>Tracheophyta</taxon>
        <taxon>Spermatophyta</taxon>
        <taxon>Magnoliopsida</taxon>
        <taxon>eudicotyledons</taxon>
        <taxon>Gunneridae</taxon>
        <taxon>Pentapetalae</taxon>
        <taxon>rosids</taxon>
        <taxon>malvids</taxon>
        <taxon>Brassicales</taxon>
        <taxon>Brassicaceae</taxon>
        <taxon>Arabideae</taxon>
        <taxon>Arabis</taxon>
    </lineage>
</organism>
<evidence type="ECO:0000313" key="3">
    <source>
        <dbReference type="Proteomes" id="UP000489600"/>
    </source>
</evidence>
<comment type="caution">
    <text evidence="2">The sequence shown here is derived from an EMBL/GenBank/DDBJ whole genome shotgun (WGS) entry which is preliminary data.</text>
</comment>
<keyword evidence="1" id="KW-0812">Transmembrane</keyword>
<keyword evidence="1" id="KW-1133">Transmembrane helix</keyword>
<reference evidence="2" key="1">
    <citation type="submission" date="2019-07" db="EMBL/GenBank/DDBJ databases">
        <authorList>
            <person name="Dittberner H."/>
        </authorList>
    </citation>
    <scope>NUCLEOTIDE SEQUENCE [LARGE SCALE GENOMIC DNA]</scope>
</reference>
<evidence type="ECO:0000256" key="1">
    <source>
        <dbReference type="SAM" id="Phobius"/>
    </source>
</evidence>
<protein>
    <submittedName>
        <fullName evidence="2">Uncharacterized protein</fullName>
    </submittedName>
</protein>
<accession>A0A565AYI0</accession>
<gene>
    <name evidence="2" type="ORF">ANE_LOCUS4901</name>
</gene>
<name>A0A565AYI0_9BRAS</name>
<feature type="transmembrane region" description="Helical" evidence="1">
    <location>
        <begin position="184"/>
        <end position="203"/>
    </location>
</feature>
<dbReference type="EMBL" id="CABITT030000002">
    <property type="protein sequence ID" value="VVA94456.1"/>
    <property type="molecule type" value="Genomic_DNA"/>
</dbReference>
<keyword evidence="1" id="KW-0472">Membrane</keyword>
<sequence length="208" mass="23382">MVKRHCNCQSNFRDSTPDLPVITSPKTRDKPYGSLLSRGCSDVSDCVKFPAGVVLPYGSLSRPRDNCFASCSWRICSDMVCDSLFLFAMDIDSGMIFVDSGMILAGDVIVAFWHLERRYVLREGELWLEHSRQNHTCSVDYQCLDLAAVCVKSVIDLPVLCHVAARVLHSNSHVATHMRRIGHFPVVIQFAMFLYMSMLQPFASQGEL</sequence>
<keyword evidence="3" id="KW-1185">Reference proteome</keyword>
<evidence type="ECO:0000313" key="2">
    <source>
        <dbReference type="EMBL" id="VVA94456.1"/>
    </source>
</evidence>
<proteinExistence type="predicted"/>
<dbReference type="AlphaFoldDB" id="A0A565AYI0"/>
<dbReference type="Proteomes" id="UP000489600">
    <property type="component" value="Unassembled WGS sequence"/>
</dbReference>